<dbReference type="PANTHER" id="PTHR44144">
    <property type="entry name" value="DNAJ HOMOLOG SUBFAMILY C MEMBER 9"/>
    <property type="match status" value="1"/>
</dbReference>
<dbReference type="GeneTree" id="ENSGT00390000014549"/>
<dbReference type="GO" id="GO:0005829">
    <property type="term" value="C:cytosol"/>
    <property type="evidence" value="ECO:0007669"/>
    <property type="project" value="Ensembl"/>
</dbReference>
<dbReference type="Pfam" id="PF23302">
    <property type="entry name" value="HTH_DNAJC9"/>
    <property type="match status" value="1"/>
</dbReference>
<dbReference type="GO" id="GO:0005654">
    <property type="term" value="C:nucleoplasm"/>
    <property type="evidence" value="ECO:0007669"/>
    <property type="project" value="Ensembl"/>
</dbReference>
<sequence length="263" mass="29994">MWVLISFFGLCLGIDSDCGRIGLLSGALGLLDNFTIYWLPRHPASKPPARLFTACSNLHVHLASILGKVYSVLSDREQRAAYDEQGTVDEDSLVLTQDRDWEAYWRLLFKKISLEDIQAFEKTYKGSEEELADIKQAYLDFKGDMDQIMESVLCVQYTEEPRIRSIIQQAIDTGEIPSYNAFVKESKQKMNARKRRAQEEAKEAEMSRKELGLDEGVDSLKAAIQSRQKDRQKEMDNFLAQMEAKYCKSSKGGGKKSLKKEKK</sequence>
<protein>
    <submittedName>
        <fullName evidence="3">DnaJ heat shock protein family (Hsp40) member C9</fullName>
    </submittedName>
</protein>
<dbReference type="InterPro" id="IPR056453">
    <property type="entry name" value="HTH_DNAJC9"/>
</dbReference>
<dbReference type="PANTHER" id="PTHR44144:SF1">
    <property type="entry name" value="DNAJ HOMOLOG SUBFAMILY C MEMBER 9"/>
    <property type="match status" value="1"/>
</dbReference>
<proteinExistence type="predicted"/>
<reference evidence="3" key="3">
    <citation type="submission" date="2025-08" db="UniProtKB">
        <authorList>
            <consortium name="Ensembl"/>
        </authorList>
    </citation>
    <scope>IDENTIFICATION</scope>
    <source>
        <strain evidence="3">17573</strain>
    </source>
</reference>
<feature type="domain" description="DNAJC9 HTH" evidence="2">
    <location>
        <begin position="124"/>
        <end position="191"/>
    </location>
</feature>
<evidence type="ECO:0000313" key="4">
    <source>
        <dbReference type="Proteomes" id="UP000006718"/>
    </source>
</evidence>
<evidence type="ECO:0000259" key="2">
    <source>
        <dbReference type="Pfam" id="PF23302"/>
    </source>
</evidence>
<organism evidence="3 4">
    <name type="scientific">Macaca mulatta</name>
    <name type="common">Rhesus macaque</name>
    <dbReference type="NCBI Taxonomy" id="9544"/>
    <lineage>
        <taxon>Eukaryota</taxon>
        <taxon>Metazoa</taxon>
        <taxon>Chordata</taxon>
        <taxon>Craniata</taxon>
        <taxon>Vertebrata</taxon>
        <taxon>Euteleostomi</taxon>
        <taxon>Mammalia</taxon>
        <taxon>Eutheria</taxon>
        <taxon>Euarchontoglires</taxon>
        <taxon>Primates</taxon>
        <taxon>Haplorrhini</taxon>
        <taxon>Catarrhini</taxon>
        <taxon>Cercopithecidae</taxon>
        <taxon>Cercopithecinae</taxon>
        <taxon>Macaca</taxon>
    </lineage>
</organism>
<dbReference type="InterPro" id="IPR052594">
    <property type="entry name" value="J_domain-containing_protein"/>
</dbReference>
<dbReference type="Ensembl" id="ENSMMUT00000082423.1">
    <property type="protein sequence ID" value="ENSMMUP00000061931.1"/>
    <property type="gene ID" value="ENSMMUG00000011282.4"/>
</dbReference>
<dbReference type="GO" id="GO:0005615">
    <property type="term" value="C:extracellular space"/>
    <property type="evidence" value="ECO:0007669"/>
    <property type="project" value="Ensembl"/>
</dbReference>
<dbReference type="InParanoid" id="A0A5F7Z8P3"/>
<dbReference type="GO" id="GO:0031072">
    <property type="term" value="F:heat shock protein binding"/>
    <property type="evidence" value="ECO:0007669"/>
    <property type="project" value="Ensembl"/>
</dbReference>
<dbReference type="GO" id="GO:0042393">
    <property type="term" value="F:histone binding"/>
    <property type="evidence" value="ECO:0007669"/>
    <property type="project" value="Ensembl"/>
</dbReference>
<dbReference type="FunCoup" id="A0A5F7Z8P3">
    <property type="interactions" value="1699"/>
</dbReference>
<keyword evidence="1" id="KW-0175">Coiled coil</keyword>
<dbReference type="GO" id="GO:0005886">
    <property type="term" value="C:plasma membrane"/>
    <property type="evidence" value="ECO:0007669"/>
    <property type="project" value="Ensembl"/>
</dbReference>
<evidence type="ECO:0000256" key="1">
    <source>
        <dbReference type="SAM" id="Coils"/>
    </source>
</evidence>
<reference evidence="3" key="4">
    <citation type="submission" date="2025-09" db="UniProtKB">
        <authorList>
            <consortium name="Ensembl"/>
        </authorList>
    </citation>
    <scope>IDENTIFICATION</scope>
    <source>
        <strain evidence="3">17573</strain>
    </source>
</reference>
<dbReference type="GO" id="GO:0006334">
    <property type="term" value="P:nucleosome assembly"/>
    <property type="evidence" value="ECO:0007669"/>
    <property type="project" value="Ensembl"/>
</dbReference>
<dbReference type="STRING" id="9544.ENSMMUP00000061931"/>
<dbReference type="GO" id="GO:0101031">
    <property type="term" value="C:protein folding chaperone complex"/>
    <property type="evidence" value="ECO:0007669"/>
    <property type="project" value="Ensembl"/>
</dbReference>
<keyword evidence="4" id="KW-1185">Reference proteome</keyword>
<reference evidence="4" key="1">
    <citation type="journal article" date="2007" name="Science">
        <title>Evolutionary and biomedical insights from the rhesus macaque genome.</title>
        <authorList>
            <person name="Gibbs R.A."/>
            <person name="Rogers J."/>
            <person name="Katze M.G."/>
            <person name="Bumgarner R."/>
            <person name="Weinstock G.M."/>
            <person name="Mardis E.R."/>
            <person name="Remington K.A."/>
            <person name="Strausberg R.L."/>
            <person name="Venter J.C."/>
            <person name="Wilson R.K."/>
            <person name="Batzer M.A."/>
            <person name="Bustamante C.D."/>
            <person name="Eichler E.E."/>
            <person name="Hahn M.W."/>
            <person name="Hardison R.C."/>
            <person name="Makova K.D."/>
            <person name="Miller W."/>
            <person name="Milosavljevic A."/>
            <person name="Palermo R.E."/>
            <person name="Siepel A."/>
            <person name="Sikela J.M."/>
            <person name="Attaway T."/>
            <person name="Bell S."/>
            <person name="Bernard K.E."/>
            <person name="Buhay C.J."/>
            <person name="Chandrabose M.N."/>
            <person name="Dao M."/>
            <person name="Davis C."/>
            <person name="Delehaunty K.D."/>
            <person name="Ding Y."/>
            <person name="Dinh H.H."/>
            <person name="Dugan-Rocha S."/>
            <person name="Fulton L.A."/>
            <person name="Gabisi R.A."/>
            <person name="Garner T.T."/>
            <person name="Godfrey J."/>
            <person name="Hawes A.C."/>
            <person name="Hernandez J."/>
            <person name="Hines S."/>
            <person name="Holder M."/>
            <person name="Hume J."/>
            <person name="Jhangiani S.N."/>
            <person name="Joshi V."/>
            <person name="Khan Z.M."/>
            <person name="Kirkness E.F."/>
            <person name="Cree A."/>
            <person name="Fowler R.G."/>
            <person name="Lee S."/>
            <person name="Lewis L.R."/>
            <person name="Li Z."/>
            <person name="Liu Y.-S."/>
            <person name="Moore S.M."/>
            <person name="Muzny D."/>
            <person name="Nazareth L.V."/>
            <person name="Ngo D.N."/>
            <person name="Okwuonu G.O."/>
            <person name="Pai G."/>
            <person name="Parker D."/>
            <person name="Paul H.A."/>
            <person name="Pfannkoch C."/>
            <person name="Pohl C.S."/>
            <person name="Rogers Y.-H.C."/>
            <person name="Ruiz S.J."/>
            <person name="Sabo A."/>
            <person name="Santibanez J."/>
            <person name="Schneider B.W."/>
            <person name="Smith S.M."/>
            <person name="Sodergren E."/>
            <person name="Svatek A.F."/>
            <person name="Utterback T.R."/>
            <person name="Vattathil S."/>
            <person name="Warren W."/>
            <person name="White C.S."/>
            <person name="Chinwalla A.T."/>
            <person name="Feng Y."/>
            <person name="Halpern A.L."/>
            <person name="Hillier L.W."/>
            <person name="Huang X."/>
            <person name="Minx P."/>
            <person name="Nelson J.O."/>
            <person name="Pepin K.H."/>
            <person name="Qin X."/>
            <person name="Sutton G.G."/>
            <person name="Venter E."/>
            <person name="Walenz B.P."/>
            <person name="Wallis J.W."/>
            <person name="Worley K.C."/>
            <person name="Yang S.-P."/>
            <person name="Jones S.M."/>
            <person name="Marra M.A."/>
            <person name="Rocchi M."/>
            <person name="Schein J.E."/>
            <person name="Baertsch R."/>
            <person name="Clarke L."/>
            <person name="Csuros M."/>
            <person name="Glasscock J."/>
            <person name="Harris R.A."/>
            <person name="Havlak P."/>
            <person name="Jackson A.R."/>
            <person name="Jiang H."/>
            <person name="Liu Y."/>
            <person name="Messina D.N."/>
            <person name="Shen Y."/>
            <person name="Song H.X.-Z."/>
            <person name="Wylie T."/>
            <person name="Zhang L."/>
            <person name="Birney E."/>
            <person name="Han K."/>
            <person name="Konkel M.K."/>
            <person name="Lee J."/>
            <person name="Smit A.F.A."/>
            <person name="Ullmer B."/>
            <person name="Wang H."/>
            <person name="Xing J."/>
            <person name="Burhans R."/>
            <person name="Cheng Z."/>
            <person name="Karro J.E."/>
            <person name="Ma J."/>
            <person name="Raney B."/>
            <person name="She X."/>
            <person name="Cox M.J."/>
            <person name="Demuth J.P."/>
            <person name="Dumas L.J."/>
            <person name="Han S.-G."/>
            <person name="Hopkins J."/>
            <person name="Karimpour-Fard A."/>
            <person name="Kim Y.H."/>
            <person name="Pollack J.R."/>
            <person name="Vinar T."/>
            <person name="Addo-Quaye C."/>
            <person name="Degenhardt J."/>
            <person name="Denby A."/>
            <person name="Hubisz M.J."/>
            <person name="Indap A."/>
            <person name="Kosiol C."/>
            <person name="Lahn B.T."/>
            <person name="Lawson H.A."/>
            <person name="Marklein A."/>
            <person name="Nielsen R."/>
            <person name="Vallender E.J."/>
            <person name="Clark A.G."/>
            <person name="Ferguson B."/>
            <person name="Hernandez R.D."/>
            <person name="Hirani K."/>
            <person name="Kehrer-Sawatzki H."/>
            <person name="Kolb J."/>
            <person name="Patil S."/>
            <person name="Pu L.-L."/>
            <person name="Ren Y."/>
            <person name="Smith D.G."/>
            <person name="Wheeler D.A."/>
            <person name="Schenck I."/>
            <person name="Ball E.V."/>
            <person name="Chen R."/>
            <person name="Cooper D.N."/>
            <person name="Giardine B."/>
            <person name="Hsu F."/>
            <person name="Kent W.J."/>
            <person name="Lesk A."/>
            <person name="Nelson D.L."/>
            <person name="O'brien W.E."/>
            <person name="Pruefer K."/>
            <person name="Stenson P.D."/>
            <person name="Wallace J.C."/>
            <person name="Ke H."/>
            <person name="Liu X.-M."/>
            <person name="Wang P."/>
            <person name="Xiang A.P."/>
            <person name="Yang F."/>
            <person name="Barber G.P."/>
            <person name="Haussler D."/>
            <person name="Karolchik D."/>
            <person name="Kern A.D."/>
            <person name="Kuhn R.M."/>
            <person name="Smith K.E."/>
            <person name="Zwieg A.S."/>
        </authorList>
    </citation>
    <scope>NUCLEOTIDE SEQUENCE [LARGE SCALE GENOMIC DNA]</scope>
    <source>
        <strain evidence="4">17573</strain>
    </source>
</reference>
<name>A0A5F7Z8P3_MACMU</name>
<feature type="coiled-coil region" evidence="1">
    <location>
        <begin position="180"/>
        <end position="214"/>
    </location>
</feature>
<dbReference type="Bgee" id="ENSMMUG00000011282">
    <property type="expression patterns" value="Expressed in ileum and 21 other cell types or tissues"/>
</dbReference>
<reference evidence="3" key="2">
    <citation type="submission" date="2019-01" db="EMBL/GenBank/DDBJ databases">
        <authorList>
            <person name="Graves T."/>
            <person name="Eichler E.E."/>
            <person name="Wilson R.K."/>
        </authorList>
    </citation>
    <scope>NUCLEOTIDE SEQUENCE [LARGE SCALE GENOMIC DNA]</scope>
    <source>
        <strain evidence="3">17573</strain>
    </source>
</reference>
<evidence type="ECO:0000313" key="3">
    <source>
        <dbReference type="Ensembl" id="ENSMMUP00000061931.1"/>
    </source>
</evidence>
<accession>A0A5F7Z8P3</accession>
<dbReference type="AlphaFoldDB" id="A0A5F7Z8P3"/>
<dbReference type="Proteomes" id="UP000006718">
    <property type="component" value="Chromosome 9"/>
</dbReference>
<dbReference type="VEuPathDB" id="HostDB:ENSMMUG00000011282"/>
<dbReference type="ExpressionAtlas" id="A0A5F7Z8P3">
    <property type="expression patterns" value="baseline"/>
</dbReference>
<gene>
    <name evidence="3" type="primary">DNAJC9</name>
</gene>
<dbReference type="GO" id="GO:0051087">
    <property type="term" value="F:protein-folding chaperone binding"/>
    <property type="evidence" value="ECO:0007669"/>
    <property type="project" value="Ensembl"/>
</dbReference>